<evidence type="ECO:0000256" key="2">
    <source>
        <dbReference type="SAM" id="Phobius"/>
    </source>
</evidence>
<feature type="transmembrane region" description="Helical" evidence="2">
    <location>
        <begin position="12"/>
        <end position="30"/>
    </location>
</feature>
<dbReference type="PROSITE" id="PS50297">
    <property type="entry name" value="ANK_REP_REGION"/>
    <property type="match status" value="1"/>
</dbReference>
<dbReference type="AlphaFoldDB" id="A0A137S225"/>
<keyword evidence="4" id="KW-1185">Reference proteome</keyword>
<keyword evidence="2" id="KW-0812">Transmembrane</keyword>
<sequence length="207" mass="23084">MLIKYFLGHKKALTLCGGCLVIALTLYPMFYRTWAFGSDAWGLTVIALLDPDEVPWSPSDFNSLAIRPAVAYWLLTNFDWPYERCGKAMTAMGGCSQPLVNFVGTSLDRHDADSIMTRRGYALLRHFAARGEPLNGYHNGLAPVHEAVLYADVGYLRALLELGVDPSLPIDSPGKDYHGFNAFEFAVFLESRNQEVYQTIRAELDAL</sequence>
<keyword evidence="2" id="KW-0472">Membrane</keyword>
<protein>
    <submittedName>
        <fullName evidence="3">Uncharacterized protein</fullName>
    </submittedName>
</protein>
<feature type="repeat" description="ANK" evidence="1">
    <location>
        <begin position="139"/>
        <end position="171"/>
    </location>
</feature>
<evidence type="ECO:0000313" key="3">
    <source>
        <dbReference type="EMBL" id="KXO06468.1"/>
    </source>
</evidence>
<dbReference type="PATRIC" id="fig|1306954.6.peg.2748"/>
<evidence type="ECO:0000313" key="4">
    <source>
        <dbReference type="Proteomes" id="UP000070282"/>
    </source>
</evidence>
<name>A0A137S225_9GAMM</name>
<dbReference type="PROSITE" id="PS50088">
    <property type="entry name" value="ANK_REPEAT"/>
    <property type="match status" value="1"/>
</dbReference>
<dbReference type="EMBL" id="LOCO01000034">
    <property type="protein sequence ID" value="KXO06468.1"/>
    <property type="molecule type" value="Genomic_DNA"/>
</dbReference>
<accession>A0A137S225</accession>
<comment type="caution">
    <text evidence="3">The sequence shown here is derived from an EMBL/GenBank/DDBJ whole genome shotgun (WGS) entry which is preliminary data.</text>
</comment>
<evidence type="ECO:0000256" key="1">
    <source>
        <dbReference type="PROSITE-ProRule" id="PRU00023"/>
    </source>
</evidence>
<dbReference type="Proteomes" id="UP000070282">
    <property type="component" value="Unassembled WGS sequence"/>
</dbReference>
<gene>
    <name evidence="3" type="ORF">J122_3911</name>
</gene>
<keyword evidence="1" id="KW-0040">ANK repeat</keyword>
<keyword evidence="2" id="KW-1133">Transmembrane helix</keyword>
<proteinExistence type="predicted"/>
<reference evidence="4" key="1">
    <citation type="submission" date="2015-12" db="EMBL/GenBank/DDBJ databases">
        <authorList>
            <person name="Lima A."/>
            <person name="Farahani Zayas N."/>
            <person name="Castro Da Silva M.A."/>
            <person name="Cabral A."/>
            <person name="Pessatti M.L."/>
        </authorList>
    </citation>
    <scope>NUCLEOTIDE SEQUENCE [LARGE SCALE GENOMIC DNA]</scope>
    <source>
        <strain evidence="4">LAMA 842</strain>
    </source>
</reference>
<dbReference type="RefSeq" id="WP_061333657.1">
    <property type="nucleotide sequence ID" value="NZ_LOCO01000034.1"/>
</dbReference>
<dbReference type="InterPro" id="IPR002110">
    <property type="entry name" value="Ankyrin_rpt"/>
</dbReference>
<organism evidence="3 4">
    <name type="scientific">Marinobacter excellens LAMA 842</name>
    <dbReference type="NCBI Taxonomy" id="1306954"/>
    <lineage>
        <taxon>Bacteria</taxon>
        <taxon>Pseudomonadati</taxon>
        <taxon>Pseudomonadota</taxon>
        <taxon>Gammaproteobacteria</taxon>
        <taxon>Pseudomonadales</taxon>
        <taxon>Marinobacteraceae</taxon>
        <taxon>Marinobacter</taxon>
    </lineage>
</organism>